<gene>
    <name evidence="1" type="ORF">PBIL07802_LOCUS163</name>
</gene>
<dbReference type="AlphaFoldDB" id="A0A7S3CUT4"/>
<protein>
    <submittedName>
        <fullName evidence="1">Uncharacterized protein</fullName>
    </submittedName>
</protein>
<proteinExistence type="predicted"/>
<reference evidence="1" key="1">
    <citation type="submission" date="2021-01" db="EMBL/GenBank/DDBJ databases">
        <authorList>
            <person name="Corre E."/>
            <person name="Pelletier E."/>
            <person name="Niang G."/>
            <person name="Scheremetjew M."/>
            <person name="Finn R."/>
            <person name="Kale V."/>
            <person name="Holt S."/>
            <person name="Cochrane G."/>
            <person name="Meng A."/>
            <person name="Brown T."/>
            <person name="Cohen L."/>
        </authorList>
    </citation>
    <scope>NUCLEOTIDE SEQUENCE</scope>
    <source>
        <strain evidence="1">NIES-2562</strain>
    </source>
</reference>
<organism evidence="1">
    <name type="scientific">Palpitomonas bilix</name>
    <dbReference type="NCBI Taxonomy" id="652834"/>
    <lineage>
        <taxon>Eukaryota</taxon>
        <taxon>Eukaryota incertae sedis</taxon>
    </lineage>
</organism>
<accession>A0A7S3CUT4</accession>
<name>A0A7S3CUT4_9EUKA</name>
<sequence length="165" mass="18216">MSSPTSWTGSLAFEKVEATVTIYHVSGGSEYLTHLSDRINLSASSVPDTNIRFRNFEDRLPSHKAALAVLQFAEGCRNEDKEFLAGRGDSVKVYSSFRIDKWTGVLLDSASFHSFNSQLSEAMTLVNSSLQGSAFIVLDYDDESETMSRKAETKAFIFPVSQAIV</sequence>
<dbReference type="EMBL" id="HBIB01000305">
    <property type="protein sequence ID" value="CAE0238022.1"/>
    <property type="molecule type" value="Transcribed_RNA"/>
</dbReference>
<evidence type="ECO:0000313" key="1">
    <source>
        <dbReference type="EMBL" id="CAE0238022.1"/>
    </source>
</evidence>